<evidence type="ECO:0000313" key="2">
    <source>
        <dbReference type="EMBL" id="OHA34599.1"/>
    </source>
</evidence>
<dbReference type="Pfam" id="PF05050">
    <property type="entry name" value="Methyltransf_21"/>
    <property type="match status" value="1"/>
</dbReference>
<accession>A0A1G2NGK1</accession>
<proteinExistence type="predicted"/>
<organism evidence="2 3">
    <name type="scientific">Candidatus Taylorbacteria bacterium RIFCSPLOWO2_01_FULL_48_100</name>
    <dbReference type="NCBI Taxonomy" id="1802322"/>
    <lineage>
        <taxon>Bacteria</taxon>
        <taxon>Candidatus Tayloriibacteriota</taxon>
    </lineage>
</organism>
<dbReference type="PANTHER" id="PTHR34203:SF15">
    <property type="entry name" value="SLL1173 PROTEIN"/>
    <property type="match status" value="1"/>
</dbReference>
<dbReference type="InterPro" id="IPR006342">
    <property type="entry name" value="FkbM_mtfrase"/>
</dbReference>
<dbReference type="InterPro" id="IPR052514">
    <property type="entry name" value="SAM-dependent_MTase"/>
</dbReference>
<dbReference type="AlphaFoldDB" id="A0A1G2NGK1"/>
<dbReference type="NCBIfam" id="TIGR01444">
    <property type="entry name" value="fkbM_fam"/>
    <property type="match status" value="1"/>
</dbReference>
<sequence>MKMKKIKKIQVALWKIYGGIKNILSAFVGRLWSVLPLYTQSYITTHTPPIGNLHYKNRVIKMNVSSTIAYKYLRAYKKEPATIRWLEKNISANSVFYDIGANIGAYSFIALMLSEIAIPIYSFEPGQCTFAVLCENIFLNKMKTIFPIPFPLSDATRLTYFSYGTLRAGSAVHPGVNMNPTLNCCFSHLVQAYSLDDLVRLANLPYPTIMKIDVDGHELQVIRGAHDVIKSPYLKTIQVEIDEKDEGCIQIVDLIENAGLKMIEKSQKGTSRTYDYRFVRV</sequence>
<dbReference type="PANTHER" id="PTHR34203">
    <property type="entry name" value="METHYLTRANSFERASE, FKBM FAMILY PROTEIN"/>
    <property type="match status" value="1"/>
</dbReference>
<evidence type="ECO:0000313" key="3">
    <source>
        <dbReference type="Proteomes" id="UP000177797"/>
    </source>
</evidence>
<reference evidence="2 3" key="1">
    <citation type="journal article" date="2016" name="Nat. Commun.">
        <title>Thousands of microbial genomes shed light on interconnected biogeochemical processes in an aquifer system.</title>
        <authorList>
            <person name="Anantharaman K."/>
            <person name="Brown C.T."/>
            <person name="Hug L.A."/>
            <person name="Sharon I."/>
            <person name="Castelle C.J."/>
            <person name="Probst A.J."/>
            <person name="Thomas B.C."/>
            <person name="Singh A."/>
            <person name="Wilkins M.J."/>
            <person name="Karaoz U."/>
            <person name="Brodie E.L."/>
            <person name="Williams K.H."/>
            <person name="Hubbard S.S."/>
            <person name="Banfield J.F."/>
        </authorList>
    </citation>
    <scope>NUCLEOTIDE SEQUENCE [LARGE SCALE GENOMIC DNA]</scope>
</reference>
<dbReference type="InterPro" id="IPR029063">
    <property type="entry name" value="SAM-dependent_MTases_sf"/>
</dbReference>
<feature type="domain" description="Methyltransferase FkbM" evidence="1">
    <location>
        <begin position="98"/>
        <end position="259"/>
    </location>
</feature>
<dbReference type="Proteomes" id="UP000177797">
    <property type="component" value="Unassembled WGS sequence"/>
</dbReference>
<gene>
    <name evidence="2" type="ORF">A2938_03560</name>
</gene>
<dbReference type="EMBL" id="MHSA01000011">
    <property type="protein sequence ID" value="OHA34599.1"/>
    <property type="molecule type" value="Genomic_DNA"/>
</dbReference>
<name>A0A1G2NGK1_9BACT</name>
<protein>
    <recommendedName>
        <fullName evidence="1">Methyltransferase FkbM domain-containing protein</fullName>
    </recommendedName>
</protein>
<dbReference type="SUPFAM" id="SSF53335">
    <property type="entry name" value="S-adenosyl-L-methionine-dependent methyltransferases"/>
    <property type="match status" value="1"/>
</dbReference>
<comment type="caution">
    <text evidence="2">The sequence shown here is derived from an EMBL/GenBank/DDBJ whole genome shotgun (WGS) entry which is preliminary data.</text>
</comment>
<evidence type="ECO:0000259" key="1">
    <source>
        <dbReference type="Pfam" id="PF05050"/>
    </source>
</evidence>
<dbReference type="Gene3D" id="3.40.50.150">
    <property type="entry name" value="Vaccinia Virus protein VP39"/>
    <property type="match status" value="1"/>
</dbReference>